<dbReference type="Proteomes" id="UP001195483">
    <property type="component" value="Unassembled WGS sequence"/>
</dbReference>
<dbReference type="AlphaFoldDB" id="A0AAE0VFB3"/>
<evidence type="ECO:0000313" key="2">
    <source>
        <dbReference type="Proteomes" id="UP001195483"/>
    </source>
</evidence>
<reference evidence="1" key="3">
    <citation type="submission" date="2023-05" db="EMBL/GenBank/DDBJ databases">
        <authorList>
            <person name="Smith C.H."/>
        </authorList>
    </citation>
    <scope>NUCLEOTIDE SEQUENCE</scope>
    <source>
        <strain evidence="1">CHS0354</strain>
        <tissue evidence="1">Mantle</tissue>
    </source>
</reference>
<reference evidence="1" key="2">
    <citation type="journal article" date="2021" name="Genome Biol. Evol.">
        <title>Developing a high-quality reference genome for a parasitic bivalve with doubly uniparental inheritance (Bivalvia: Unionida).</title>
        <authorList>
            <person name="Smith C.H."/>
        </authorList>
    </citation>
    <scope>NUCLEOTIDE SEQUENCE</scope>
    <source>
        <strain evidence="1">CHS0354</strain>
        <tissue evidence="1">Mantle</tissue>
    </source>
</reference>
<comment type="caution">
    <text evidence="1">The sequence shown here is derived from an EMBL/GenBank/DDBJ whole genome shotgun (WGS) entry which is preliminary data.</text>
</comment>
<accession>A0AAE0VFB3</accession>
<keyword evidence="2" id="KW-1185">Reference proteome</keyword>
<proteinExistence type="predicted"/>
<evidence type="ECO:0000313" key="1">
    <source>
        <dbReference type="EMBL" id="KAK3575986.1"/>
    </source>
</evidence>
<sequence length="104" mass="11844">MWQRSRAEPVHSDVERTDCPPSLHTQLLKHGPPMSFQTGWGVSWGHFGPGSCTAWNFLQPLYHRRNDGHHDFSNFKTPSGKFYSCNTACDTRQGISTVNVKRMP</sequence>
<dbReference type="EMBL" id="JAEAOA010001413">
    <property type="protein sequence ID" value="KAK3575986.1"/>
    <property type="molecule type" value="Genomic_DNA"/>
</dbReference>
<name>A0AAE0VFB3_9BIVA</name>
<organism evidence="1 2">
    <name type="scientific">Potamilus streckersoni</name>
    <dbReference type="NCBI Taxonomy" id="2493646"/>
    <lineage>
        <taxon>Eukaryota</taxon>
        <taxon>Metazoa</taxon>
        <taxon>Spiralia</taxon>
        <taxon>Lophotrochozoa</taxon>
        <taxon>Mollusca</taxon>
        <taxon>Bivalvia</taxon>
        <taxon>Autobranchia</taxon>
        <taxon>Heteroconchia</taxon>
        <taxon>Palaeoheterodonta</taxon>
        <taxon>Unionida</taxon>
        <taxon>Unionoidea</taxon>
        <taxon>Unionidae</taxon>
        <taxon>Ambleminae</taxon>
        <taxon>Lampsilini</taxon>
        <taxon>Potamilus</taxon>
    </lineage>
</organism>
<gene>
    <name evidence="1" type="ORF">CHS0354_023417</name>
</gene>
<reference evidence="1" key="1">
    <citation type="journal article" date="2021" name="Genome Biol. Evol.">
        <title>A High-Quality Reference Genome for a Parasitic Bivalve with Doubly Uniparental Inheritance (Bivalvia: Unionida).</title>
        <authorList>
            <person name="Smith C.H."/>
        </authorList>
    </citation>
    <scope>NUCLEOTIDE SEQUENCE</scope>
    <source>
        <strain evidence="1">CHS0354</strain>
    </source>
</reference>
<protein>
    <submittedName>
        <fullName evidence="1">Uncharacterized protein</fullName>
    </submittedName>
</protein>